<dbReference type="OrthoDB" id="16284at2759"/>
<evidence type="ECO:0000313" key="11">
    <source>
        <dbReference type="Proteomes" id="UP000076722"/>
    </source>
</evidence>
<proteinExistence type="inferred from homology"/>
<dbReference type="AlphaFoldDB" id="A0A164QVY3"/>
<dbReference type="InterPro" id="IPR004621">
    <property type="entry name" value="Fadh2_euk"/>
</dbReference>
<evidence type="ECO:0000313" key="10">
    <source>
        <dbReference type="EMBL" id="KZS90016.1"/>
    </source>
</evidence>
<dbReference type="Gene3D" id="3.20.20.220">
    <property type="match status" value="1"/>
</dbReference>
<dbReference type="GO" id="GO:0004489">
    <property type="term" value="F:methylenetetrahydrofolate reductase [NAD(P)H] activity"/>
    <property type="evidence" value="ECO:0007669"/>
    <property type="project" value="InterPro"/>
</dbReference>
<dbReference type="InterPro" id="IPR029041">
    <property type="entry name" value="FAD-linked_oxidoreductase-like"/>
</dbReference>
<comment type="pathway">
    <text evidence="2 8">One-carbon metabolism; tetrahydrofolate interconversion.</text>
</comment>
<dbReference type="STRING" id="1314777.A0A164QVY3"/>
<dbReference type="CDD" id="cd00537">
    <property type="entry name" value="MTHFR"/>
    <property type="match status" value="1"/>
</dbReference>
<reference evidence="10 11" key="1">
    <citation type="journal article" date="2016" name="Mol. Biol. Evol.">
        <title>Comparative Genomics of Early-Diverging Mushroom-Forming Fungi Provides Insights into the Origins of Lignocellulose Decay Capabilities.</title>
        <authorList>
            <person name="Nagy L.G."/>
            <person name="Riley R."/>
            <person name="Tritt A."/>
            <person name="Adam C."/>
            <person name="Daum C."/>
            <person name="Floudas D."/>
            <person name="Sun H."/>
            <person name="Yadav J.S."/>
            <person name="Pangilinan J."/>
            <person name="Larsson K.H."/>
            <person name="Matsuura K."/>
            <person name="Barry K."/>
            <person name="Labutti K."/>
            <person name="Kuo R."/>
            <person name="Ohm R.A."/>
            <person name="Bhattacharya S.S."/>
            <person name="Shirouzu T."/>
            <person name="Yoshinaga Y."/>
            <person name="Martin F.M."/>
            <person name="Grigoriev I.V."/>
            <person name="Hibbett D.S."/>
        </authorList>
    </citation>
    <scope>NUCLEOTIDE SEQUENCE [LARGE SCALE GENOMIC DNA]</scope>
    <source>
        <strain evidence="10 11">HHB9708</strain>
    </source>
</reference>
<dbReference type="Proteomes" id="UP000076722">
    <property type="component" value="Unassembled WGS sequence"/>
</dbReference>
<dbReference type="GO" id="GO:0005829">
    <property type="term" value="C:cytosol"/>
    <property type="evidence" value="ECO:0007669"/>
    <property type="project" value="TreeGrafter"/>
</dbReference>
<evidence type="ECO:0000256" key="6">
    <source>
        <dbReference type="ARBA" id="ARBA00022857"/>
    </source>
</evidence>
<evidence type="ECO:0000256" key="3">
    <source>
        <dbReference type="ARBA" id="ARBA00006743"/>
    </source>
</evidence>
<dbReference type="GO" id="GO:0009086">
    <property type="term" value="P:methionine biosynthetic process"/>
    <property type="evidence" value="ECO:0007669"/>
    <property type="project" value="TreeGrafter"/>
</dbReference>
<protein>
    <submittedName>
        <fullName evidence="10">MTHFR-domain-containing protein</fullName>
    </submittedName>
</protein>
<evidence type="ECO:0000256" key="8">
    <source>
        <dbReference type="RuleBase" id="RU004254"/>
    </source>
</evidence>
<name>A0A164QVY3_9AGAM</name>
<feature type="domain" description="MTHFR SAM-binding regulatory" evidence="9">
    <location>
        <begin position="361"/>
        <end position="609"/>
    </location>
</feature>
<evidence type="ECO:0000256" key="2">
    <source>
        <dbReference type="ARBA" id="ARBA00004777"/>
    </source>
</evidence>
<comment type="cofactor">
    <cofactor evidence="1">
        <name>FAD</name>
        <dbReference type="ChEBI" id="CHEBI:57692"/>
    </cofactor>
</comment>
<dbReference type="EMBL" id="KV419424">
    <property type="protein sequence ID" value="KZS90016.1"/>
    <property type="molecule type" value="Genomic_DNA"/>
</dbReference>
<dbReference type="PANTHER" id="PTHR45754">
    <property type="entry name" value="METHYLENETETRAHYDROFOLATE REDUCTASE"/>
    <property type="match status" value="1"/>
</dbReference>
<dbReference type="GO" id="GO:0035999">
    <property type="term" value="P:tetrahydrofolate interconversion"/>
    <property type="evidence" value="ECO:0007669"/>
    <property type="project" value="UniProtKB-UniPathway"/>
</dbReference>
<dbReference type="GO" id="GO:0071949">
    <property type="term" value="F:FAD binding"/>
    <property type="evidence" value="ECO:0007669"/>
    <property type="project" value="TreeGrafter"/>
</dbReference>
<dbReference type="PANTHER" id="PTHR45754:SF1">
    <property type="entry name" value="METHYLENETETRAHYDROFOLATE REDUCTASE 1"/>
    <property type="match status" value="1"/>
</dbReference>
<keyword evidence="11" id="KW-1185">Reference proteome</keyword>
<evidence type="ECO:0000256" key="4">
    <source>
        <dbReference type="ARBA" id="ARBA00022630"/>
    </source>
</evidence>
<accession>A0A164QVY3</accession>
<dbReference type="NCBIfam" id="TIGR00677">
    <property type="entry name" value="fadh2_euk"/>
    <property type="match status" value="1"/>
</dbReference>
<dbReference type="Pfam" id="PF02219">
    <property type="entry name" value="MTHFR"/>
    <property type="match status" value="1"/>
</dbReference>
<dbReference type="InterPro" id="IPR053806">
    <property type="entry name" value="MTHFR_C"/>
</dbReference>
<gene>
    <name evidence="10" type="ORF">SISNIDRAFT_416186</name>
</gene>
<dbReference type="SUPFAM" id="SSF51730">
    <property type="entry name" value="FAD-linked oxidoreductase"/>
    <property type="match status" value="1"/>
</dbReference>
<evidence type="ECO:0000256" key="1">
    <source>
        <dbReference type="ARBA" id="ARBA00001974"/>
    </source>
</evidence>
<keyword evidence="5" id="KW-0274">FAD</keyword>
<keyword evidence="4" id="KW-0285">Flavoprotein</keyword>
<sequence>MKLVDKISLFTPANPFFTFEFFPPRTDQGFQKLIARITRLSRLNPLAVSVTWGAGGATINRSLDLAWAAQREQRLETILHLTCTNMVQGLIDDVLKNAKECGIQNILALRGDPPRGEEYWKPTDARFQHAADLVSYIRSSPLYSDYFCIGVAAYPEGHSDKLLEEDEELAYLKQKVDAGADYIMTQHFYDVDAFLEWVKKVRQKGIRVPIIPGIMPIQTYSSFLRLTKLCGTEAPPHVMDALEPIKHDDQRVKDFGVALAVEMIRKINASSEISGFHFCTLNLERSIVLILEQLGWTGEHASTTNRLITGASQVEVEDSSLNSNFRITPSEALDTAASTLAGKSSRGLAQEVGKGELNSEATWDEFPNGRFGDAKSPAFGIGQDPWNPSSSVLTGPDREWGSPKSTEDLTHLFLQYLHSEISSTPFSSNPLSLETKKILPQLVALNGAARWTVGSQPAVDSALSTDEVVGWGPPGGYVFQKSFVEFFTTHDDLLEIVSKLEKIDGDWFTFYAADSEDNFTSNVDAQARNAVTWGIFPGHEVTQSTIIDKESFISWKEEAFEIWHQWALTYPPDCPERRILDEVWRTRWLVTIIHHDFKTPDGLWKLLLDNRDSNKTEDPNRVTK</sequence>
<evidence type="ECO:0000256" key="7">
    <source>
        <dbReference type="ARBA" id="ARBA00023002"/>
    </source>
</evidence>
<dbReference type="FunFam" id="3.20.20.220:FF:000002">
    <property type="entry name" value="Methylenetetrahydrofolate reductase"/>
    <property type="match status" value="1"/>
</dbReference>
<organism evidence="10 11">
    <name type="scientific">Sistotremastrum niveocremeum HHB9708</name>
    <dbReference type="NCBI Taxonomy" id="1314777"/>
    <lineage>
        <taxon>Eukaryota</taxon>
        <taxon>Fungi</taxon>
        <taxon>Dikarya</taxon>
        <taxon>Basidiomycota</taxon>
        <taxon>Agaricomycotina</taxon>
        <taxon>Agaricomycetes</taxon>
        <taxon>Sistotremastrales</taxon>
        <taxon>Sistotremastraceae</taxon>
        <taxon>Sertulicium</taxon>
        <taxon>Sertulicium niveocremeum</taxon>
    </lineage>
</organism>
<keyword evidence="7" id="KW-0560">Oxidoreductase</keyword>
<dbReference type="InterPro" id="IPR003171">
    <property type="entry name" value="Mehydrof_redctse-like"/>
</dbReference>
<dbReference type="UniPathway" id="UPA00193"/>
<evidence type="ECO:0000259" key="9">
    <source>
        <dbReference type="Pfam" id="PF21895"/>
    </source>
</evidence>
<comment type="similarity">
    <text evidence="3">Belongs to the methylenetetrahydrofolate reductase family.</text>
</comment>
<evidence type="ECO:0000256" key="5">
    <source>
        <dbReference type="ARBA" id="ARBA00022827"/>
    </source>
</evidence>
<keyword evidence="6" id="KW-0521">NADP</keyword>
<dbReference type="Pfam" id="PF21895">
    <property type="entry name" value="MTHFR_C"/>
    <property type="match status" value="1"/>
</dbReference>